<dbReference type="RefSeq" id="WP_061330609.1">
    <property type="nucleotide sequence ID" value="NZ_LOCO01000001.1"/>
</dbReference>
<sequence>MITDKPASGYYGPEAYNSEHLPQQKRPAPGANPALPWFNRKADRKLPWGHTEDVAPQSYRTDYSPAMLRRFEREPNNFANIDFHQRIDHERYRHATAALRTRILLFFNAFGNPVVIAFMMFPLALGFAGHIHIRPKSEPFGATLLAFLPILATFLGPLIACNLIPTALFKLFPRQLIKPDKGPLWELNRRTGLVTVFHYDKKGVWGKTGQPEEETAPFYQFDAYTSNELIHGGGVVHTLYLAHRYRNILIPIGTLIGKTNPEECYALWDMFQNFMDTSRPLPDIPLWEEHRANDPVTTEHDRRTNRPPRYWRDMDNDTWKEKNEEMGLQVLRLNTPGRLDIMRNSWVSSPRPRRQRPVASRQATE</sequence>
<keyword evidence="4" id="KW-1185">Reference proteome</keyword>
<protein>
    <submittedName>
        <fullName evidence="3">Uncharacterized protein</fullName>
    </submittedName>
</protein>
<reference evidence="4" key="1">
    <citation type="submission" date="2015-12" db="EMBL/GenBank/DDBJ databases">
        <authorList>
            <person name="Lima A."/>
            <person name="Farahani Zayas N."/>
            <person name="Castro Da Silva M.A."/>
            <person name="Cabral A."/>
            <person name="Pessatti M.L."/>
        </authorList>
    </citation>
    <scope>NUCLEOTIDE SEQUENCE [LARGE SCALE GENOMIC DNA]</scope>
    <source>
        <strain evidence="4">LAMA 842</strain>
    </source>
</reference>
<name>A0A137SHT5_9GAMM</name>
<proteinExistence type="predicted"/>
<gene>
    <name evidence="3" type="ORF">J122_40</name>
</gene>
<feature type="region of interest" description="Disordered" evidence="1">
    <location>
        <begin position="343"/>
        <end position="365"/>
    </location>
</feature>
<evidence type="ECO:0000256" key="1">
    <source>
        <dbReference type="SAM" id="MobiDB-lite"/>
    </source>
</evidence>
<evidence type="ECO:0000313" key="4">
    <source>
        <dbReference type="Proteomes" id="UP000070282"/>
    </source>
</evidence>
<comment type="caution">
    <text evidence="3">The sequence shown here is derived from an EMBL/GenBank/DDBJ whole genome shotgun (WGS) entry which is preliminary data.</text>
</comment>
<dbReference type="PATRIC" id="fig|1306954.6.peg.39"/>
<accession>A0A137SHT5</accession>
<feature type="transmembrane region" description="Helical" evidence="2">
    <location>
        <begin position="140"/>
        <end position="164"/>
    </location>
</feature>
<feature type="transmembrane region" description="Helical" evidence="2">
    <location>
        <begin position="103"/>
        <end position="128"/>
    </location>
</feature>
<keyword evidence="2" id="KW-1133">Transmembrane helix</keyword>
<dbReference type="EMBL" id="LOCO01000001">
    <property type="protein sequence ID" value="KXO12002.1"/>
    <property type="molecule type" value="Genomic_DNA"/>
</dbReference>
<dbReference type="AlphaFoldDB" id="A0A137SHT5"/>
<evidence type="ECO:0000256" key="2">
    <source>
        <dbReference type="SAM" id="Phobius"/>
    </source>
</evidence>
<keyword evidence="2" id="KW-0812">Transmembrane</keyword>
<feature type="region of interest" description="Disordered" evidence="1">
    <location>
        <begin position="1"/>
        <end position="34"/>
    </location>
</feature>
<keyword evidence="2" id="KW-0472">Membrane</keyword>
<dbReference type="Proteomes" id="UP000070282">
    <property type="component" value="Unassembled WGS sequence"/>
</dbReference>
<organism evidence="3 4">
    <name type="scientific">Marinobacter excellens LAMA 842</name>
    <dbReference type="NCBI Taxonomy" id="1306954"/>
    <lineage>
        <taxon>Bacteria</taxon>
        <taxon>Pseudomonadati</taxon>
        <taxon>Pseudomonadota</taxon>
        <taxon>Gammaproteobacteria</taxon>
        <taxon>Pseudomonadales</taxon>
        <taxon>Marinobacteraceae</taxon>
        <taxon>Marinobacter</taxon>
    </lineage>
</organism>
<evidence type="ECO:0000313" key="3">
    <source>
        <dbReference type="EMBL" id="KXO12002.1"/>
    </source>
</evidence>